<evidence type="ECO:0000313" key="2">
    <source>
        <dbReference type="EMBL" id="NEI72232.1"/>
    </source>
</evidence>
<sequence length="300" mass="31736">MALFVVVGAGPVGRATARLLAAEGHEVRLVSRGGAAPEGTGIDGVALDARNGQELARISAGAETIFMCAMALYTRWPTDFPPIMDGVATAAEIAGARLVVLGNVYGYGKGAASPLVPTAPLAPTSIKGQVRTAMWERALTSNVPALEVRASDYLGDGAGSLFTLMTLPPLLAGKPAFMPGDLDALHAWSFTKDVARTLVAASRYSGNWGRAFHVPSQHASVRDLAVRFTEFAGAPLPDLQALTGDHLEVLGRDDELMREIPEMAYLFERPCIVDASDTEQLLGVYASSLEAMVEDTLRSR</sequence>
<dbReference type="EMBL" id="WUEY01000011">
    <property type="protein sequence ID" value="NEI72232.1"/>
    <property type="molecule type" value="Genomic_DNA"/>
</dbReference>
<feature type="domain" description="NAD-dependent epimerase/dehydratase" evidence="1">
    <location>
        <begin position="6"/>
        <end position="204"/>
    </location>
</feature>
<comment type="caution">
    <text evidence="2">The sequence shown here is derived from an EMBL/GenBank/DDBJ whole genome shotgun (WGS) entry which is preliminary data.</text>
</comment>
<gene>
    <name evidence="2" type="ORF">GR212_21850</name>
</gene>
<evidence type="ECO:0000259" key="1">
    <source>
        <dbReference type="Pfam" id="PF01370"/>
    </source>
</evidence>
<dbReference type="AlphaFoldDB" id="A0A6L9UD75"/>
<protein>
    <submittedName>
        <fullName evidence="2">NAD-dependent epimerase/dehydratase family protein</fullName>
    </submittedName>
</protein>
<accession>A0A6L9UD75</accession>
<name>A0A6L9UD75_9HYPH</name>
<dbReference type="Pfam" id="PF01370">
    <property type="entry name" value="Epimerase"/>
    <property type="match status" value="1"/>
</dbReference>
<dbReference type="SUPFAM" id="SSF51735">
    <property type="entry name" value="NAD(P)-binding Rossmann-fold domains"/>
    <property type="match status" value="1"/>
</dbReference>
<reference evidence="2 3" key="1">
    <citation type="submission" date="2019-12" db="EMBL/GenBank/DDBJ databases">
        <title>Rhizobium genotypes associated with high levels of biological nitrogen fixation by grain legumes in a temperate-maritime cropping system.</title>
        <authorList>
            <person name="Maluk M."/>
            <person name="Francesc Ferrando Molina F."/>
            <person name="Lopez Del Egido L."/>
            <person name="Lafos M."/>
            <person name="Langarica-Fuentes A."/>
            <person name="Gebre Yohannes G."/>
            <person name="Young M.W."/>
            <person name="Martin P."/>
            <person name="Gantlett R."/>
            <person name="Kenicer G."/>
            <person name="Hawes C."/>
            <person name="Begg G.S."/>
            <person name="Quilliam R.S."/>
            <person name="Squire G.R."/>
            <person name="Poole P.S."/>
            <person name="Young P.W."/>
            <person name="Iannetta P.M."/>
            <person name="James E.K."/>
        </authorList>
    </citation>
    <scope>NUCLEOTIDE SEQUENCE [LARGE SCALE GENOMIC DNA]</scope>
    <source>
        <strain evidence="2 3">JHI1118</strain>
    </source>
</reference>
<dbReference type="RefSeq" id="WP_163989339.1">
    <property type="nucleotide sequence ID" value="NZ_WUEY01000011.1"/>
</dbReference>
<dbReference type="InterPro" id="IPR036291">
    <property type="entry name" value="NAD(P)-bd_dom_sf"/>
</dbReference>
<evidence type="ECO:0000313" key="3">
    <source>
        <dbReference type="Proteomes" id="UP000483035"/>
    </source>
</evidence>
<dbReference type="Proteomes" id="UP000483035">
    <property type="component" value="Unassembled WGS sequence"/>
</dbReference>
<proteinExistence type="predicted"/>
<dbReference type="InterPro" id="IPR001509">
    <property type="entry name" value="Epimerase_deHydtase"/>
</dbReference>
<dbReference type="Gene3D" id="3.40.50.720">
    <property type="entry name" value="NAD(P)-binding Rossmann-like Domain"/>
    <property type="match status" value="1"/>
</dbReference>
<organism evidence="2 3">
    <name type="scientific">Rhizobium lusitanum</name>
    <dbReference type="NCBI Taxonomy" id="293958"/>
    <lineage>
        <taxon>Bacteria</taxon>
        <taxon>Pseudomonadati</taxon>
        <taxon>Pseudomonadota</taxon>
        <taxon>Alphaproteobacteria</taxon>
        <taxon>Hyphomicrobiales</taxon>
        <taxon>Rhizobiaceae</taxon>
        <taxon>Rhizobium/Agrobacterium group</taxon>
        <taxon>Rhizobium</taxon>
    </lineage>
</organism>